<protein>
    <submittedName>
        <fullName evidence="1">Uncharacterized protein</fullName>
    </submittedName>
</protein>
<organism evidence="1 2">
    <name type="scientific">Oxobacter pfennigii</name>
    <dbReference type="NCBI Taxonomy" id="36849"/>
    <lineage>
        <taxon>Bacteria</taxon>
        <taxon>Bacillati</taxon>
        <taxon>Bacillota</taxon>
        <taxon>Clostridia</taxon>
        <taxon>Eubacteriales</taxon>
        <taxon>Clostridiaceae</taxon>
        <taxon>Oxobacter</taxon>
    </lineage>
</organism>
<evidence type="ECO:0000313" key="1">
    <source>
        <dbReference type="EMBL" id="KPU44530.1"/>
    </source>
</evidence>
<name>A0A0P8X155_9CLOT</name>
<reference evidence="1 2" key="1">
    <citation type="submission" date="2015-09" db="EMBL/GenBank/DDBJ databases">
        <title>Genome sequence of Oxobacter pfennigii DSM 3222.</title>
        <authorList>
            <person name="Poehlein A."/>
            <person name="Bengelsdorf F.R."/>
            <person name="Schiel-Bengelsdorf B."/>
            <person name="Duerre P."/>
            <person name="Daniel R."/>
        </authorList>
    </citation>
    <scope>NUCLEOTIDE SEQUENCE [LARGE SCALE GENOMIC DNA]</scope>
    <source>
        <strain evidence="1 2">DSM 3222</strain>
    </source>
</reference>
<keyword evidence="2" id="KW-1185">Reference proteome</keyword>
<dbReference type="Proteomes" id="UP000050326">
    <property type="component" value="Unassembled WGS sequence"/>
</dbReference>
<dbReference type="EMBL" id="LKET01000029">
    <property type="protein sequence ID" value="KPU44530.1"/>
    <property type="molecule type" value="Genomic_DNA"/>
</dbReference>
<sequence>MKVQVVNNLSEFYSAVIDVRMLNYDYIFGHLENSSIAVKVAFEDVDFIYENEFEEKIVKYRDLLKISLPGTVTIRFYGAFCSVLEEYFNEEIKSITILKDDDEKARKGYWYKRVELIINEIRPACITASGRNYADKYNVNMEDIDILQFIYNCKKGIYEIKTEIGKNLERLRIYEKALRSLNDPNDDPKKKALEGM</sequence>
<dbReference type="RefSeq" id="WP_054874685.1">
    <property type="nucleotide sequence ID" value="NZ_LKET01000029.1"/>
</dbReference>
<comment type="caution">
    <text evidence="1">The sequence shown here is derived from an EMBL/GenBank/DDBJ whole genome shotgun (WGS) entry which is preliminary data.</text>
</comment>
<proteinExistence type="predicted"/>
<accession>A0A0P8X155</accession>
<dbReference type="AlphaFoldDB" id="A0A0P8X155"/>
<gene>
    <name evidence="1" type="ORF">OXPF_16130</name>
</gene>
<evidence type="ECO:0000313" key="2">
    <source>
        <dbReference type="Proteomes" id="UP000050326"/>
    </source>
</evidence>